<dbReference type="InterPro" id="IPR050834">
    <property type="entry name" value="Glycosyltransf_2"/>
</dbReference>
<comment type="caution">
    <text evidence="5">The sequence shown here is derived from an EMBL/GenBank/DDBJ whole genome shotgun (WGS) entry which is preliminary data.</text>
</comment>
<dbReference type="EMBL" id="MLFK01000007">
    <property type="protein sequence ID" value="OIV41547.1"/>
    <property type="molecule type" value="Genomic_DNA"/>
</dbReference>
<reference evidence="5 6" key="1">
    <citation type="submission" date="2016-10" db="EMBL/GenBank/DDBJ databases">
        <title>Draft Genome Sequence of Rhizobacteria Flavobacterium johnsoniae CI04.</title>
        <authorList>
            <person name="Bravo J.I."/>
            <person name="Lozano G.L."/>
            <person name="Handelsman J."/>
        </authorList>
    </citation>
    <scope>NUCLEOTIDE SEQUENCE [LARGE SCALE GENOMIC DNA]</scope>
    <source>
        <strain evidence="5 6">CI04</strain>
    </source>
</reference>
<keyword evidence="2" id="KW-0328">Glycosyltransferase</keyword>
<keyword evidence="3" id="KW-0808">Transferase</keyword>
<evidence type="ECO:0000259" key="4">
    <source>
        <dbReference type="Pfam" id="PF00535"/>
    </source>
</evidence>
<evidence type="ECO:0000256" key="2">
    <source>
        <dbReference type="ARBA" id="ARBA00022676"/>
    </source>
</evidence>
<accession>A0A1J7BS60</accession>
<dbReference type="Gene3D" id="3.90.550.10">
    <property type="entry name" value="Spore Coat Polysaccharide Biosynthesis Protein SpsA, Chain A"/>
    <property type="match status" value="1"/>
</dbReference>
<dbReference type="GO" id="GO:0016757">
    <property type="term" value="F:glycosyltransferase activity"/>
    <property type="evidence" value="ECO:0007669"/>
    <property type="project" value="UniProtKB-KW"/>
</dbReference>
<dbReference type="Pfam" id="PF00535">
    <property type="entry name" value="Glycos_transf_2"/>
    <property type="match status" value="1"/>
</dbReference>
<gene>
    <name evidence="5" type="ORF">BKM63_13520</name>
</gene>
<dbReference type="InterPro" id="IPR029044">
    <property type="entry name" value="Nucleotide-diphossugar_trans"/>
</dbReference>
<dbReference type="AlphaFoldDB" id="A0A1J7BS60"/>
<name>A0A1J7BS60_FLAJO</name>
<evidence type="ECO:0000256" key="3">
    <source>
        <dbReference type="ARBA" id="ARBA00022679"/>
    </source>
</evidence>
<organism evidence="5 6">
    <name type="scientific">Flavobacterium johnsoniae</name>
    <name type="common">Cytophaga johnsonae</name>
    <dbReference type="NCBI Taxonomy" id="986"/>
    <lineage>
        <taxon>Bacteria</taxon>
        <taxon>Pseudomonadati</taxon>
        <taxon>Bacteroidota</taxon>
        <taxon>Flavobacteriia</taxon>
        <taxon>Flavobacteriales</taxon>
        <taxon>Flavobacteriaceae</taxon>
        <taxon>Flavobacterium</taxon>
    </lineage>
</organism>
<dbReference type="CDD" id="cd00761">
    <property type="entry name" value="Glyco_tranf_GTA_type"/>
    <property type="match status" value="1"/>
</dbReference>
<evidence type="ECO:0000313" key="5">
    <source>
        <dbReference type="EMBL" id="OIV41547.1"/>
    </source>
</evidence>
<dbReference type="SUPFAM" id="SSF53448">
    <property type="entry name" value="Nucleotide-diphospho-sugar transferases"/>
    <property type="match status" value="1"/>
</dbReference>
<dbReference type="InterPro" id="IPR001173">
    <property type="entry name" value="Glyco_trans_2-like"/>
</dbReference>
<dbReference type="RefSeq" id="WP_071637103.1">
    <property type="nucleotide sequence ID" value="NZ_MLFK01000007.1"/>
</dbReference>
<evidence type="ECO:0000313" key="6">
    <source>
        <dbReference type="Proteomes" id="UP000182826"/>
    </source>
</evidence>
<dbReference type="Proteomes" id="UP000182826">
    <property type="component" value="Unassembled WGS sequence"/>
</dbReference>
<keyword evidence="6" id="KW-1185">Reference proteome</keyword>
<comment type="similarity">
    <text evidence="1">Belongs to the glycosyltransferase 2 family.</text>
</comment>
<dbReference type="PANTHER" id="PTHR43685:SF5">
    <property type="entry name" value="GLYCOSYLTRANSFERASE EPSE-RELATED"/>
    <property type="match status" value="1"/>
</dbReference>
<feature type="domain" description="Glycosyltransferase 2-like" evidence="4">
    <location>
        <begin position="10"/>
        <end position="137"/>
    </location>
</feature>
<evidence type="ECO:0000256" key="1">
    <source>
        <dbReference type="ARBA" id="ARBA00006739"/>
    </source>
</evidence>
<dbReference type="OrthoDB" id="9815829at2"/>
<sequence length="340" mass="38667">MQIPEIPEISVIIPVFNAAPFLQESVESILNQTYSNFEVIILNDKSTDESLEIIKKLQSKDNRIIIIDKAQNVGPANLRNEGINAAKGNFIALMDADDISLPTRFEKQIAILKNNPEIGVCGTWFTFFGSQKDKVIKHAAQNDAIKVSFLHSCNIGNPTVMFKKEVLGDLKFDNDYVPVEDYDLWSRLLTKTSFHNIPESLLNYRQHNNNISKTKIDNVNRAVRNVKINQLHNLGIDSADSKIDFYLNAVSFKKGLSPEEIIKTINASKFLISQNEKLGYFNQELFQKHVSKNLIRTVRNAGSYTISFFKHLKNNEKQLFQNISLLDKIIVYFKSLAGKN</sequence>
<proteinExistence type="inferred from homology"/>
<protein>
    <recommendedName>
        <fullName evidence="4">Glycosyltransferase 2-like domain-containing protein</fullName>
    </recommendedName>
</protein>
<dbReference type="PANTHER" id="PTHR43685">
    <property type="entry name" value="GLYCOSYLTRANSFERASE"/>
    <property type="match status" value="1"/>
</dbReference>